<gene>
    <name evidence="6" type="ORF">KDM90_15495</name>
</gene>
<dbReference type="InterPro" id="IPR051310">
    <property type="entry name" value="MCP_chemotaxis"/>
</dbReference>
<feature type="transmembrane region" description="Helical" evidence="3">
    <location>
        <begin position="29"/>
        <end position="49"/>
    </location>
</feature>
<dbReference type="SMART" id="SM00283">
    <property type="entry name" value="MA"/>
    <property type="match status" value="1"/>
</dbReference>
<evidence type="ECO:0000256" key="2">
    <source>
        <dbReference type="PROSITE-ProRule" id="PRU00284"/>
    </source>
</evidence>
<dbReference type="PROSITE" id="PS50885">
    <property type="entry name" value="HAMP"/>
    <property type="match status" value="1"/>
</dbReference>
<evidence type="ECO:0000313" key="6">
    <source>
        <dbReference type="EMBL" id="MBR7801414.1"/>
    </source>
</evidence>
<dbReference type="EMBL" id="JAGSPJ010000007">
    <property type="protein sequence ID" value="MBR7801414.1"/>
    <property type="molecule type" value="Genomic_DNA"/>
</dbReference>
<sequence length="766" mass="84400">MKFESDSLFAAMMAPCLQLMSKIGLRTKLLGMFLSILSVCLLLGLILLAKENAQTTTAENELYSIELAQKNNAIIHAIQRLRSSTSPNEIRPQQQSLKTAISDFSLLLKRDDRLDLVEQWQILAKDLQNIAEHKNLQEAKGLLTSNVDQQLVQLADNINERSGLLFDPEANSYLLMDFGLQKLPVWLDALSKLSATTQTALQANANDPLHFAKINSLFDQTQVAIQQSEKSYAAILRTGEKEIPAYKDALQLSRQALEFIQKNYLVNLQSEAQNKIKQATDLALGKTYLLQTQSQTQLSQILQQRQKHLRWQSYLVIIGLLITLILTAYLSFGFYLNLMYAVENLEQAAETVASGDLTTSVQVQGSDELAKTSSAIDKANFNLSALVANVRTNASMVSDLGKQLSSGINDMAIRTELQALSLVDTAQNMETLSETVKTNAANAKSVDNLASNVRMIAESSSDTMRAAVSTMQGIHTSAMKVHEIVSMIDKIAFQTDILALNAAVEASHAGEQGKGFAVVANEVRNLAQRSADAARQIRRLIDDSVNRVETGVEQIYEVNETLSDIVGGIRNLAKDINAISTASTEQSNSLIHISQAIRELDEITKSNSKMAENAKFASSELEVRAEKLTSVVSAFRLRQGTADEAKLLVNKAKTLFSIHGMHVLDIITSDPEKIFADRDMYVFAFDRQGQYRAFAGNAGKLSVNLFHVPGLDGRKLVEDAFALPEIGGWVDYSIENPVLNRIEQKTSYIERISDDIVIGCGVYKSA</sequence>
<dbReference type="RefSeq" id="WP_212676547.1">
    <property type="nucleotide sequence ID" value="NZ_JAGSPJ010000007.1"/>
</dbReference>
<dbReference type="PRINTS" id="PR00260">
    <property type="entry name" value="CHEMTRNSDUCR"/>
</dbReference>
<evidence type="ECO:0000313" key="7">
    <source>
        <dbReference type="Proteomes" id="UP000678545"/>
    </source>
</evidence>
<dbReference type="GO" id="GO:0004888">
    <property type="term" value="F:transmembrane signaling receptor activity"/>
    <property type="evidence" value="ECO:0007669"/>
    <property type="project" value="InterPro"/>
</dbReference>
<evidence type="ECO:0000259" key="5">
    <source>
        <dbReference type="PROSITE" id="PS50885"/>
    </source>
</evidence>
<keyword evidence="7" id="KW-1185">Reference proteome</keyword>
<reference evidence="6" key="1">
    <citation type="submission" date="2021-04" db="EMBL/GenBank/DDBJ databases">
        <title>novel species isolated from subtropical streams in China.</title>
        <authorList>
            <person name="Lu H."/>
        </authorList>
    </citation>
    <scope>NUCLEOTIDE SEQUENCE</scope>
    <source>
        <strain evidence="6">FT137W</strain>
    </source>
</reference>
<dbReference type="InterPro" id="IPR003660">
    <property type="entry name" value="HAMP_dom"/>
</dbReference>
<dbReference type="Pfam" id="PF00672">
    <property type="entry name" value="HAMP"/>
    <property type="match status" value="1"/>
</dbReference>
<keyword evidence="3" id="KW-0472">Membrane</keyword>
<dbReference type="GO" id="GO:0007165">
    <property type="term" value="P:signal transduction"/>
    <property type="evidence" value="ECO:0007669"/>
    <property type="project" value="UniProtKB-KW"/>
</dbReference>
<dbReference type="Proteomes" id="UP000678545">
    <property type="component" value="Unassembled WGS sequence"/>
</dbReference>
<keyword evidence="2" id="KW-0807">Transducer</keyword>
<dbReference type="Gene3D" id="3.30.450.20">
    <property type="entry name" value="PAS domain"/>
    <property type="match status" value="1"/>
</dbReference>
<dbReference type="PANTHER" id="PTHR43531:SF7">
    <property type="entry name" value="AEROTAXIS RECEPTOR"/>
    <property type="match status" value="1"/>
</dbReference>
<keyword evidence="3" id="KW-1133">Transmembrane helix</keyword>
<dbReference type="SUPFAM" id="SSF58104">
    <property type="entry name" value="Methyl-accepting chemotaxis protein (MCP) signaling domain"/>
    <property type="match status" value="1"/>
</dbReference>
<dbReference type="InterPro" id="IPR004089">
    <property type="entry name" value="MCPsignal_dom"/>
</dbReference>
<dbReference type="PANTHER" id="PTHR43531">
    <property type="entry name" value="PROTEIN ICFG"/>
    <property type="match status" value="1"/>
</dbReference>
<feature type="domain" description="Methyl-accepting transducer" evidence="4">
    <location>
        <begin position="393"/>
        <end position="622"/>
    </location>
</feature>
<feature type="domain" description="HAMP" evidence="5">
    <location>
        <begin position="336"/>
        <end position="388"/>
    </location>
</feature>
<dbReference type="GO" id="GO:0006935">
    <property type="term" value="P:chemotaxis"/>
    <property type="evidence" value="ECO:0007669"/>
    <property type="project" value="InterPro"/>
</dbReference>
<feature type="transmembrane region" description="Helical" evidence="3">
    <location>
        <begin position="314"/>
        <end position="336"/>
    </location>
</feature>
<dbReference type="GO" id="GO:0005886">
    <property type="term" value="C:plasma membrane"/>
    <property type="evidence" value="ECO:0007669"/>
    <property type="project" value="TreeGrafter"/>
</dbReference>
<dbReference type="SMART" id="SM00304">
    <property type="entry name" value="HAMP"/>
    <property type="match status" value="1"/>
</dbReference>
<dbReference type="InterPro" id="IPR004090">
    <property type="entry name" value="Chemotax_Me-accpt_rcpt"/>
</dbReference>
<dbReference type="CDD" id="cd06225">
    <property type="entry name" value="HAMP"/>
    <property type="match status" value="1"/>
</dbReference>
<name>A0A941E1B3_9BURK</name>
<accession>A0A941E1B3</accession>
<dbReference type="Gene3D" id="1.10.287.950">
    <property type="entry name" value="Methyl-accepting chemotaxis protein"/>
    <property type="match status" value="1"/>
</dbReference>
<dbReference type="CDD" id="cd11386">
    <property type="entry name" value="MCP_signal"/>
    <property type="match status" value="1"/>
</dbReference>
<evidence type="ECO:0000259" key="4">
    <source>
        <dbReference type="PROSITE" id="PS50111"/>
    </source>
</evidence>
<dbReference type="AlphaFoldDB" id="A0A941E1B3"/>
<protein>
    <submittedName>
        <fullName evidence="6">HAMP domain-containing protein</fullName>
    </submittedName>
</protein>
<keyword evidence="3" id="KW-0812">Transmembrane</keyword>
<dbReference type="Pfam" id="PF00015">
    <property type="entry name" value="MCPsignal"/>
    <property type="match status" value="1"/>
</dbReference>
<proteinExistence type="inferred from homology"/>
<evidence type="ECO:0000256" key="1">
    <source>
        <dbReference type="ARBA" id="ARBA00029447"/>
    </source>
</evidence>
<dbReference type="PROSITE" id="PS50111">
    <property type="entry name" value="CHEMOTAXIS_TRANSDUC_2"/>
    <property type="match status" value="1"/>
</dbReference>
<comment type="caution">
    <text evidence="6">The sequence shown here is derived from an EMBL/GenBank/DDBJ whole genome shotgun (WGS) entry which is preliminary data.</text>
</comment>
<organism evidence="6 7">
    <name type="scientific">Undibacterium fentianense</name>
    <dbReference type="NCBI Taxonomy" id="2828728"/>
    <lineage>
        <taxon>Bacteria</taxon>
        <taxon>Pseudomonadati</taxon>
        <taxon>Pseudomonadota</taxon>
        <taxon>Betaproteobacteria</taxon>
        <taxon>Burkholderiales</taxon>
        <taxon>Oxalobacteraceae</taxon>
        <taxon>Undibacterium</taxon>
    </lineage>
</organism>
<evidence type="ECO:0000256" key="3">
    <source>
        <dbReference type="SAM" id="Phobius"/>
    </source>
</evidence>
<comment type="similarity">
    <text evidence="1">Belongs to the methyl-accepting chemotaxis (MCP) protein family.</text>
</comment>